<keyword evidence="6" id="KW-1185">Reference proteome</keyword>
<dbReference type="Gene3D" id="3.80.10.10">
    <property type="entry name" value="Ribonuclease Inhibitor"/>
    <property type="match status" value="2"/>
</dbReference>
<dbReference type="SMART" id="SM00369">
    <property type="entry name" value="LRR_TYP"/>
    <property type="match status" value="4"/>
</dbReference>
<dbReference type="SUPFAM" id="SSF52058">
    <property type="entry name" value="L domain-like"/>
    <property type="match status" value="1"/>
</dbReference>
<feature type="region of interest" description="Disordered" evidence="4">
    <location>
        <begin position="553"/>
        <end position="601"/>
    </location>
</feature>
<dbReference type="PANTHER" id="PTHR15454:SF56">
    <property type="entry name" value="PROTEIN PHOSPHATASE 1 REGULATORY SUBUNIT 7-RELATED"/>
    <property type="match status" value="1"/>
</dbReference>
<gene>
    <name evidence="5" type="ORF">ABB37_07329</name>
</gene>
<dbReference type="VEuPathDB" id="TriTrypDB:LpyrH10_18_0560"/>
<reference evidence="5 6" key="1">
    <citation type="submission" date="2015-07" db="EMBL/GenBank/DDBJ databases">
        <title>High-quality genome of monoxenous trypanosomatid Leptomonas pyrrhocoris.</title>
        <authorList>
            <person name="Flegontov P."/>
            <person name="Butenko A."/>
            <person name="Firsov S."/>
            <person name="Vlcek C."/>
            <person name="Logacheva M.D."/>
            <person name="Field M."/>
            <person name="Filatov D."/>
            <person name="Flegontova O."/>
            <person name="Gerasimov E."/>
            <person name="Jackson A.P."/>
            <person name="Kelly S."/>
            <person name="Opperdoes F."/>
            <person name="O'Reilly A."/>
            <person name="Votypka J."/>
            <person name="Yurchenko V."/>
            <person name="Lukes J."/>
        </authorList>
    </citation>
    <scope>NUCLEOTIDE SEQUENCE [LARGE SCALE GENOMIC DNA]</scope>
    <source>
        <strain evidence="5">H10</strain>
    </source>
</reference>
<feature type="region of interest" description="Disordered" evidence="4">
    <location>
        <begin position="195"/>
        <end position="418"/>
    </location>
</feature>
<evidence type="ECO:0000256" key="1">
    <source>
        <dbReference type="ARBA" id="ARBA00022614"/>
    </source>
</evidence>
<feature type="compositionally biased region" description="Polar residues" evidence="4">
    <location>
        <begin position="256"/>
        <end position="271"/>
    </location>
</feature>
<feature type="compositionally biased region" description="Low complexity" evidence="4">
    <location>
        <begin position="353"/>
        <end position="369"/>
    </location>
</feature>
<sequence length="621" mass="66943">MQVDLRRRGLQSFNPAEFANSDEHLQLLLQIRQLDLSFNSLYTIRGLEGLTHLTVLNISNNGLRSLGGGLPLTLQELDASHNCLATLQNAALLPLQALTSLDVSFNELEDLRGVPNVTAKLAFLDVRSNRLGSLQGLEHCAELRTLHAEANMLREVGDVASLKSLSNVTAVFLAGNPILLRKRLLRQLRLLLPPSVDQDDVPTTAPPSSVRSSTAPPPSAPGTLSVCSLENSTFASSIGSREGAEEEEQRQQQQAPPHTSQLSSRPASVHQSGLPLAAADCYNPHRSAASRPPLRMSLSPTAHNAPAPLSTAGVGGDTDSPSCRRRALPQEHRLGDSPASASPERFVDPSVMSAATTTTTAGSSTLRRSAPPPGLSPSARPPTTSHTATAASVWERPRPPQQDRRFVSSERTSRGLSREELEEQLIRVMAERDAYRHEATTLRRKVDDLQQRQQQLLLAVHVEAENERESNHKNQQHSSSSDLMPSAFSDLRSTTLNSIPSRTVLSTDASHLKDASASSFQQQKQDHNAAAAAATRPSPRVLAVEVSAYSSSAASEVGEKKLMGTVKSPDEVDTTNSIRADPTPPPSRNNPLRKTATLANANDRRAVAALFMSKLRSSSSD</sequence>
<dbReference type="AlphaFoldDB" id="A0A0M9FVS3"/>
<dbReference type="GO" id="GO:0005737">
    <property type="term" value="C:cytoplasm"/>
    <property type="evidence" value="ECO:0007669"/>
    <property type="project" value="TreeGrafter"/>
</dbReference>
<evidence type="ECO:0000256" key="2">
    <source>
        <dbReference type="ARBA" id="ARBA00022737"/>
    </source>
</evidence>
<feature type="compositionally biased region" description="Polar residues" evidence="4">
    <location>
        <begin position="589"/>
        <end position="600"/>
    </location>
</feature>
<feature type="compositionally biased region" description="Low complexity" evidence="4">
    <location>
        <begin position="202"/>
        <end position="214"/>
    </location>
</feature>
<dbReference type="SMART" id="SM00365">
    <property type="entry name" value="LRR_SD22"/>
    <property type="match status" value="3"/>
</dbReference>
<evidence type="ECO:0000313" key="6">
    <source>
        <dbReference type="Proteomes" id="UP000037923"/>
    </source>
</evidence>
<proteinExistence type="predicted"/>
<comment type="caution">
    <text evidence="5">The sequence shown here is derived from an EMBL/GenBank/DDBJ whole genome shotgun (WGS) entry which is preliminary data.</text>
</comment>
<dbReference type="RefSeq" id="XP_015655396.1">
    <property type="nucleotide sequence ID" value="XM_015805919.1"/>
</dbReference>
<evidence type="ECO:0000256" key="4">
    <source>
        <dbReference type="SAM" id="MobiDB-lite"/>
    </source>
</evidence>
<dbReference type="PANTHER" id="PTHR15454">
    <property type="entry name" value="NISCHARIN RELATED"/>
    <property type="match status" value="1"/>
</dbReference>
<protein>
    <recommendedName>
        <fullName evidence="7">Leucine-rich repeat protein</fullName>
    </recommendedName>
</protein>
<accession>A0A0M9FVS3</accession>
<dbReference type="InterPro" id="IPR003591">
    <property type="entry name" value="Leu-rich_rpt_typical-subtyp"/>
</dbReference>
<dbReference type="InterPro" id="IPR001611">
    <property type="entry name" value="Leu-rich_rpt"/>
</dbReference>
<evidence type="ECO:0000256" key="3">
    <source>
        <dbReference type="SAM" id="Coils"/>
    </source>
</evidence>
<feature type="coiled-coil region" evidence="3">
    <location>
        <begin position="418"/>
        <end position="459"/>
    </location>
</feature>
<feature type="compositionally biased region" description="Basic and acidic residues" evidence="4">
    <location>
        <begin position="395"/>
        <end position="418"/>
    </location>
</feature>
<dbReference type="EMBL" id="LGTL01000018">
    <property type="protein sequence ID" value="KPA76957.1"/>
    <property type="molecule type" value="Genomic_DNA"/>
</dbReference>
<organism evidence="5 6">
    <name type="scientific">Leptomonas pyrrhocoris</name>
    <name type="common">Firebug parasite</name>
    <dbReference type="NCBI Taxonomy" id="157538"/>
    <lineage>
        <taxon>Eukaryota</taxon>
        <taxon>Discoba</taxon>
        <taxon>Euglenozoa</taxon>
        <taxon>Kinetoplastea</taxon>
        <taxon>Metakinetoplastina</taxon>
        <taxon>Trypanosomatida</taxon>
        <taxon>Trypanosomatidae</taxon>
        <taxon>Leishmaniinae</taxon>
        <taxon>Leptomonas</taxon>
    </lineage>
</organism>
<keyword evidence="1" id="KW-0433">Leucine-rich repeat</keyword>
<dbReference type="Proteomes" id="UP000037923">
    <property type="component" value="Unassembled WGS sequence"/>
</dbReference>
<dbReference type="InterPro" id="IPR032675">
    <property type="entry name" value="LRR_dom_sf"/>
</dbReference>
<dbReference type="OMA" id="PHEHRLT"/>
<feature type="compositionally biased region" description="Polar residues" evidence="4">
    <location>
        <begin position="225"/>
        <end position="239"/>
    </location>
</feature>
<evidence type="ECO:0008006" key="7">
    <source>
        <dbReference type="Google" id="ProtNLM"/>
    </source>
</evidence>
<feature type="region of interest" description="Disordered" evidence="4">
    <location>
        <begin position="464"/>
        <end position="487"/>
    </location>
</feature>
<feature type="compositionally biased region" description="Low complexity" evidence="4">
    <location>
        <begin position="376"/>
        <end position="392"/>
    </location>
</feature>
<keyword evidence="2" id="KW-0677">Repeat</keyword>
<name>A0A0M9FVS3_LEPPY</name>
<dbReference type="GeneID" id="26907615"/>
<dbReference type="PROSITE" id="PS51450">
    <property type="entry name" value="LRR"/>
    <property type="match status" value="3"/>
</dbReference>
<keyword evidence="3" id="KW-0175">Coiled coil</keyword>
<dbReference type="OrthoDB" id="266138at2759"/>
<feature type="region of interest" description="Disordered" evidence="4">
    <location>
        <begin position="515"/>
        <end position="537"/>
    </location>
</feature>
<evidence type="ECO:0000313" key="5">
    <source>
        <dbReference type="EMBL" id="KPA76957.1"/>
    </source>
</evidence>